<dbReference type="RefSeq" id="WP_068272187.1">
    <property type="nucleotide sequence ID" value="NZ_LQZG01000001.1"/>
</dbReference>
<name>A0A176QFH5_9MICO</name>
<dbReference type="Gene3D" id="1.10.150.240">
    <property type="entry name" value="Putative phosphatase, domain 2"/>
    <property type="match status" value="1"/>
</dbReference>
<keyword evidence="4" id="KW-0460">Magnesium</keyword>
<dbReference type="GO" id="GO:0046872">
    <property type="term" value="F:metal ion binding"/>
    <property type="evidence" value="ECO:0007669"/>
    <property type="project" value="UniProtKB-KW"/>
</dbReference>
<gene>
    <name evidence="5" type="ORF">AWH69_00930</name>
</gene>
<dbReference type="NCBIfam" id="TIGR01509">
    <property type="entry name" value="HAD-SF-IA-v3"/>
    <property type="match status" value="1"/>
</dbReference>
<dbReference type="InterPro" id="IPR036412">
    <property type="entry name" value="HAD-like_sf"/>
</dbReference>
<protein>
    <recommendedName>
        <fullName evidence="7">HAD-IA family hydrolase</fullName>
    </recommendedName>
</protein>
<dbReference type="InterPro" id="IPR006439">
    <property type="entry name" value="HAD-SF_hydro_IA"/>
</dbReference>
<keyword evidence="6" id="KW-1185">Reference proteome</keyword>
<dbReference type="GO" id="GO:0003824">
    <property type="term" value="F:catalytic activity"/>
    <property type="evidence" value="ECO:0007669"/>
    <property type="project" value="UniProtKB-ARBA"/>
</dbReference>
<keyword evidence="3" id="KW-0479">Metal-binding</keyword>
<comment type="similarity">
    <text evidence="2">Belongs to the HAD-like hydrolase superfamily. CbbY/CbbZ/Gph/YieH family.</text>
</comment>
<organism evidence="5 6">
    <name type="scientific">Janibacter melonis</name>
    <dbReference type="NCBI Taxonomy" id="262209"/>
    <lineage>
        <taxon>Bacteria</taxon>
        <taxon>Bacillati</taxon>
        <taxon>Actinomycetota</taxon>
        <taxon>Actinomycetes</taxon>
        <taxon>Micrococcales</taxon>
        <taxon>Intrasporangiaceae</taxon>
        <taxon>Janibacter</taxon>
    </lineage>
</organism>
<dbReference type="EMBL" id="LQZG01000001">
    <property type="protein sequence ID" value="OAB88408.1"/>
    <property type="molecule type" value="Genomic_DNA"/>
</dbReference>
<evidence type="ECO:0000313" key="6">
    <source>
        <dbReference type="Proteomes" id="UP000076976"/>
    </source>
</evidence>
<evidence type="ECO:0008006" key="7">
    <source>
        <dbReference type="Google" id="ProtNLM"/>
    </source>
</evidence>
<evidence type="ECO:0000256" key="3">
    <source>
        <dbReference type="ARBA" id="ARBA00022723"/>
    </source>
</evidence>
<dbReference type="SFLD" id="SFLDS00003">
    <property type="entry name" value="Haloacid_Dehalogenase"/>
    <property type="match status" value="1"/>
</dbReference>
<evidence type="ECO:0000313" key="5">
    <source>
        <dbReference type="EMBL" id="OAB88408.1"/>
    </source>
</evidence>
<dbReference type="PANTHER" id="PTHR46193">
    <property type="entry name" value="6-PHOSPHOGLUCONATE PHOSPHATASE"/>
    <property type="match status" value="1"/>
</dbReference>
<dbReference type="SFLD" id="SFLDG01135">
    <property type="entry name" value="C1.5.6:_HAD__Beta-PGM__Phospha"/>
    <property type="match status" value="1"/>
</dbReference>
<dbReference type="SUPFAM" id="SSF56784">
    <property type="entry name" value="HAD-like"/>
    <property type="match status" value="1"/>
</dbReference>
<dbReference type="Gene3D" id="3.40.50.1000">
    <property type="entry name" value="HAD superfamily/HAD-like"/>
    <property type="match status" value="1"/>
</dbReference>
<accession>A0A176QFH5</accession>
<dbReference type="InterPro" id="IPR023198">
    <property type="entry name" value="PGP-like_dom2"/>
</dbReference>
<evidence type="ECO:0000256" key="4">
    <source>
        <dbReference type="ARBA" id="ARBA00022842"/>
    </source>
</evidence>
<dbReference type="STRING" id="262209.AWH69_00930"/>
<evidence type="ECO:0000256" key="1">
    <source>
        <dbReference type="ARBA" id="ARBA00001946"/>
    </source>
</evidence>
<dbReference type="SFLD" id="SFLDG01129">
    <property type="entry name" value="C1.5:_HAD__Beta-PGM__Phosphata"/>
    <property type="match status" value="1"/>
</dbReference>
<sequence>MGESPAGGRGLVIFDCDGVLVDSERLNVRTWRRMTTDLGLDLTDEDVVHTFVGKAYADNRVRLTELVGRDLDPAWERRLRAEFRASHAELEIIPGARHALEACVADGLEVCVASGSMRQALEYKLEATGLAGLLPPSARFSSEEVERGKPEPDVFLLAARTTGHDPSRCVVVEDSLAGVAAGRAAGMRVVGYESDMTPHAWFADADAVVTDMAQVPELAADLLAAG</sequence>
<proteinExistence type="inferred from homology"/>
<reference evidence="5 6" key="1">
    <citation type="submission" date="2016-01" db="EMBL/GenBank/DDBJ databases">
        <title>Janibacter melonis strain CD11_4 genome sequencing and assembly.</title>
        <authorList>
            <person name="Nair G.R."/>
            <person name="Kaur G."/>
            <person name="Chander A.M."/>
            <person name="Mayilraj S."/>
        </authorList>
    </citation>
    <scope>NUCLEOTIDE SEQUENCE [LARGE SCALE GENOMIC DNA]</scope>
    <source>
        <strain evidence="5 6">CD11-4</strain>
    </source>
</reference>
<comment type="cofactor">
    <cofactor evidence="1">
        <name>Mg(2+)</name>
        <dbReference type="ChEBI" id="CHEBI:18420"/>
    </cofactor>
</comment>
<dbReference type="Pfam" id="PF00702">
    <property type="entry name" value="Hydrolase"/>
    <property type="match status" value="1"/>
</dbReference>
<comment type="caution">
    <text evidence="5">The sequence shown here is derived from an EMBL/GenBank/DDBJ whole genome shotgun (WGS) entry which is preliminary data.</text>
</comment>
<dbReference type="Proteomes" id="UP000076976">
    <property type="component" value="Unassembled WGS sequence"/>
</dbReference>
<dbReference type="InterPro" id="IPR051600">
    <property type="entry name" value="Beta-PGM-like"/>
</dbReference>
<evidence type="ECO:0000256" key="2">
    <source>
        <dbReference type="ARBA" id="ARBA00006171"/>
    </source>
</evidence>
<dbReference type="InterPro" id="IPR023214">
    <property type="entry name" value="HAD_sf"/>
</dbReference>
<dbReference type="PANTHER" id="PTHR46193:SF10">
    <property type="entry name" value="6-PHOSPHOGLUCONATE PHOSPHATASE"/>
    <property type="match status" value="1"/>
</dbReference>
<dbReference type="AlphaFoldDB" id="A0A176QFH5"/>